<proteinExistence type="predicted"/>
<sequence>MTRLMPLICLMGLTALHPALADVKAPGGKTIDCYCTNSSGARVELGETICLQVDGRMFMAQCQMSLNVPMWREVQQGCLSSRLDLIKPSVDPLGVDPQI</sequence>
<evidence type="ECO:0000313" key="2">
    <source>
        <dbReference type="EMBL" id="WCE68903.1"/>
    </source>
</evidence>
<feature type="chain" id="PRO_5043993665" evidence="1">
    <location>
        <begin position="22"/>
        <end position="99"/>
    </location>
</feature>
<dbReference type="Proteomes" id="UP001326567">
    <property type="component" value="Chromosome"/>
</dbReference>
<evidence type="ECO:0000256" key="1">
    <source>
        <dbReference type="SAM" id="SignalP"/>
    </source>
</evidence>
<dbReference type="EMBL" id="CP139725">
    <property type="protein sequence ID" value="WPZ20362.1"/>
    <property type="molecule type" value="Genomic_DNA"/>
</dbReference>
<feature type="signal peptide" evidence="1">
    <location>
        <begin position="1"/>
        <end position="21"/>
    </location>
</feature>
<name>A0AAX3LJY1_9RHOB</name>
<organism evidence="2 4">
    <name type="scientific">Sulfitobacter faviae</name>
    <dbReference type="NCBI Taxonomy" id="1775881"/>
    <lineage>
        <taxon>Bacteria</taxon>
        <taxon>Pseudomonadati</taxon>
        <taxon>Pseudomonadota</taxon>
        <taxon>Alphaproteobacteria</taxon>
        <taxon>Rhodobacterales</taxon>
        <taxon>Roseobacteraceae</taxon>
        <taxon>Sulfitobacter</taxon>
    </lineage>
</organism>
<dbReference type="AlphaFoldDB" id="A0AAX3LJY1"/>
<evidence type="ECO:0000313" key="3">
    <source>
        <dbReference type="EMBL" id="WPZ20362.1"/>
    </source>
</evidence>
<dbReference type="EMBL" id="CP116423">
    <property type="protein sequence ID" value="WCE68903.1"/>
    <property type="molecule type" value="Genomic_DNA"/>
</dbReference>
<evidence type="ECO:0000313" key="4">
    <source>
        <dbReference type="Proteomes" id="UP001210770"/>
    </source>
</evidence>
<dbReference type="Proteomes" id="UP001210770">
    <property type="component" value="Chromosome"/>
</dbReference>
<evidence type="ECO:0000313" key="5">
    <source>
        <dbReference type="Proteomes" id="UP001326567"/>
    </source>
</evidence>
<reference evidence="2" key="1">
    <citation type="submission" date="2023-01" db="EMBL/GenBank/DDBJ databases">
        <title>Comparative genomic analysis of cold water coral derived Sulfitobacter faviae: insights into their metabolism and habitat adaptation.</title>
        <authorList>
            <person name="Guo Y."/>
            <person name="Lin S."/>
            <person name="Huang Z."/>
            <person name="Tang K."/>
            <person name="Wang X."/>
        </authorList>
    </citation>
    <scope>NUCLEOTIDE SEQUENCE</scope>
    <source>
        <strain evidence="2">SCSIO W_1865</strain>
    </source>
</reference>
<keyword evidence="1" id="KW-0732">Signal</keyword>
<protein>
    <submittedName>
        <fullName evidence="2">Uncharacterized protein</fullName>
    </submittedName>
</protein>
<accession>A0AAX3LJY1</accession>
<reference evidence="3 5" key="2">
    <citation type="submission" date="2023-11" db="EMBL/GenBank/DDBJ databases">
        <title>From the Deep-Sea to the Surface: Bacterial Genomes Isolated from the Moytirra Hydrothermal Vent Plume.</title>
        <authorList>
            <person name="Major S.R."/>
        </authorList>
    </citation>
    <scope>NUCLEOTIDE SEQUENCE [LARGE SCALE GENOMIC DNA]</scope>
    <source>
        <strain evidence="3 5">OXR-9</strain>
    </source>
</reference>
<keyword evidence="5" id="KW-1185">Reference proteome</keyword>
<gene>
    <name evidence="2" type="ORF">PL336_08740</name>
    <name evidence="3" type="ORF">T7987_09145</name>
</gene>
<dbReference type="RefSeq" id="WP_271687199.1">
    <property type="nucleotide sequence ID" value="NZ_CP116419.1"/>
</dbReference>